<proteinExistence type="predicted"/>
<dbReference type="Proteomes" id="UP000324222">
    <property type="component" value="Unassembled WGS sequence"/>
</dbReference>
<name>A0A5B7G9Z2_PORTR</name>
<keyword evidence="2" id="KW-1185">Reference proteome</keyword>
<comment type="caution">
    <text evidence="1">The sequence shown here is derived from an EMBL/GenBank/DDBJ whole genome shotgun (WGS) entry which is preliminary data.</text>
</comment>
<protein>
    <submittedName>
        <fullName evidence="1">Uncharacterized protein</fullName>
    </submittedName>
</protein>
<dbReference type="EMBL" id="VSRR010012351">
    <property type="protein sequence ID" value="MPC54429.1"/>
    <property type="molecule type" value="Genomic_DNA"/>
</dbReference>
<accession>A0A5B7G9Z2</accession>
<reference evidence="1 2" key="1">
    <citation type="submission" date="2019-05" db="EMBL/GenBank/DDBJ databases">
        <title>Another draft genome of Portunus trituberculatus and its Hox gene families provides insights of decapod evolution.</title>
        <authorList>
            <person name="Jeong J.-H."/>
            <person name="Song I."/>
            <person name="Kim S."/>
            <person name="Choi T."/>
            <person name="Kim D."/>
            <person name="Ryu S."/>
            <person name="Kim W."/>
        </authorList>
    </citation>
    <scope>NUCLEOTIDE SEQUENCE [LARGE SCALE GENOMIC DNA]</scope>
    <source>
        <tissue evidence="1">Muscle</tissue>
    </source>
</reference>
<sequence>MEKSQSTPAGDGPEYSFAPSFPAVFLADLLGTLDCVSGARCTCPTVVTTVRSAPNDKGTLSPSIINFWFHKLTHAPTFIR</sequence>
<gene>
    <name evidence="1" type="ORF">E2C01_048345</name>
</gene>
<organism evidence="1 2">
    <name type="scientific">Portunus trituberculatus</name>
    <name type="common">Swimming crab</name>
    <name type="synonym">Neptunus trituberculatus</name>
    <dbReference type="NCBI Taxonomy" id="210409"/>
    <lineage>
        <taxon>Eukaryota</taxon>
        <taxon>Metazoa</taxon>
        <taxon>Ecdysozoa</taxon>
        <taxon>Arthropoda</taxon>
        <taxon>Crustacea</taxon>
        <taxon>Multicrustacea</taxon>
        <taxon>Malacostraca</taxon>
        <taxon>Eumalacostraca</taxon>
        <taxon>Eucarida</taxon>
        <taxon>Decapoda</taxon>
        <taxon>Pleocyemata</taxon>
        <taxon>Brachyura</taxon>
        <taxon>Eubrachyura</taxon>
        <taxon>Portunoidea</taxon>
        <taxon>Portunidae</taxon>
        <taxon>Portuninae</taxon>
        <taxon>Portunus</taxon>
    </lineage>
</organism>
<evidence type="ECO:0000313" key="2">
    <source>
        <dbReference type="Proteomes" id="UP000324222"/>
    </source>
</evidence>
<evidence type="ECO:0000313" key="1">
    <source>
        <dbReference type="EMBL" id="MPC54429.1"/>
    </source>
</evidence>
<dbReference type="AlphaFoldDB" id="A0A5B7G9Z2"/>